<keyword evidence="6" id="KW-0443">Lipid metabolism</keyword>
<feature type="transmembrane region" description="Helical" evidence="9">
    <location>
        <begin position="130"/>
        <end position="147"/>
    </location>
</feature>
<proteinExistence type="inferred from homology"/>
<feature type="transmembrane region" description="Helical" evidence="9">
    <location>
        <begin position="287"/>
        <end position="305"/>
    </location>
</feature>
<keyword evidence="2 9" id="KW-0812">Transmembrane</keyword>
<dbReference type="HAMAP" id="MF_03230">
    <property type="entry name" value="FITM2"/>
    <property type="match status" value="1"/>
</dbReference>
<keyword evidence="5 9" id="KW-1133">Transmembrane helix</keyword>
<keyword evidence="7 9" id="KW-0472">Membrane</keyword>
<protein>
    <submittedName>
        <fullName evidence="10">FIT family protein CG10671</fullName>
    </submittedName>
</protein>
<dbReference type="GO" id="GO:0034389">
    <property type="term" value="P:lipid droplet organization"/>
    <property type="evidence" value="ECO:0007669"/>
    <property type="project" value="InterPro"/>
</dbReference>
<dbReference type="Pfam" id="PF10261">
    <property type="entry name" value="FIT"/>
    <property type="match status" value="2"/>
</dbReference>
<feature type="transmembrane region" description="Helical" evidence="9">
    <location>
        <begin position="103"/>
        <end position="123"/>
    </location>
</feature>
<feature type="compositionally biased region" description="Polar residues" evidence="8">
    <location>
        <begin position="330"/>
        <end position="346"/>
    </location>
</feature>
<evidence type="ECO:0000313" key="10">
    <source>
        <dbReference type="EMBL" id="CAG6614645.1"/>
    </source>
</evidence>
<feature type="transmembrane region" description="Helical" evidence="9">
    <location>
        <begin position="255"/>
        <end position="281"/>
    </location>
</feature>
<dbReference type="EMBL" id="HBUF01384819">
    <property type="protein sequence ID" value="CAG6731768.1"/>
    <property type="molecule type" value="Transcribed_RNA"/>
</dbReference>
<evidence type="ECO:0000256" key="1">
    <source>
        <dbReference type="ARBA" id="ARBA00004477"/>
    </source>
</evidence>
<comment type="subcellular location">
    <subcellularLocation>
        <location evidence="1">Endoplasmic reticulum membrane</location>
        <topology evidence="1">Multi-pass membrane protein</topology>
    </subcellularLocation>
</comment>
<feature type="compositionally biased region" description="Polar residues" evidence="8">
    <location>
        <begin position="14"/>
        <end position="28"/>
    </location>
</feature>
<dbReference type="PANTHER" id="PTHR23129">
    <property type="entry name" value="ACYL-COENZYME A DIPHOSPHATASE FITM2"/>
    <property type="match status" value="1"/>
</dbReference>
<dbReference type="EMBL" id="HBUF01030900">
    <property type="protein sequence ID" value="CAG6614644.1"/>
    <property type="molecule type" value="Transcribed_RNA"/>
</dbReference>
<dbReference type="EMBL" id="HBUF01547170">
    <property type="protein sequence ID" value="CAG6757446.1"/>
    <property type="molecule type" value="Transcribed_RNA"/>
</dbReference>
<dbReference type="InterPro" id="IPR046401">
    <property type="entry name" value="FITM1/2"/>
</dbReference>
<evidence type="ECO:0000256" key="8">
    <source>
        <dbReference type="SAM" id="MobiDB-lite"/>
    </source>
</evidence>
<dbReference type="EMBL" id="HBUF01319854">
    <property type="protein sequence ID" value="CAG6694765.1"/>
    <property type="molecule type" value="Transcribed_RNA"/>
</dbReference>
<dbReference type="GO" id="GO:0019915">
    <property type="term" value="P:lipid storage"/>
    <property type="evidence" value="ECO:0007669"/>
    <property type="project" value="InterPro"/>
</dbReference>
<name>A0A8D8LQ41_9HEMI</name>
<evidence type="ECO:0000256" key="3">
    <source>
        <dbReference type="ARBA" id="ARBA00022801"/>
    </source>
</evidence>
<feature type="transmembrane region" description="Helical" evidence="9">
    <location>
        <begin position="64"/>
        <end position="83"/>
    </location>
</feature>
<reference evidence="10" key="1">
    <citation type="submission" date="2021-05" db="EMBL/GenBank/DDBJ databases">
        <authorList>
            <person name="Alioto T."/>
            <person name="Alioto T."/>
            <person name="Gomez Garrido J."/>
        </authorList>
    </citation>
    <scope>NUCLEOTIDE SEQUENCE</scope>
</reference>
<sequence>MASRRAPIRKGSVNYGNFSSNDFGSQTKKGTKPTAPRATVMDVLIEMAVDIGKMYLMLKIQYRIAVYLGVLFGVSIIGDVLPYPKSYFSQSSHFLNQYFVKLGWGWTLISTIPFVVMTSYTYCCSDRKQVGFHLLRLGVATFFWLFWTNMFQYVEGIYGRCGDAKFTRRAKCLDAGSRWSGFDISGHSFLLIYSVLIMIEESKPIQGWPRIQIDLESEKHARSLNEKSEKRFFQHLSLDEIKRTEKNFTSYRRYVCFNFIGVCVLSLIWDLMILTTAMYYHTMLEKFVSGLIAIFTWYVTYRVWFKVVGFPPVPGAGSFKYYEPKEGSSLGVSASTSGTSPLTTNGVRKGKK</sequence>
<feature type="transmembrane region" description="Helical" evidence="9">
    <location>
        <begin position="179"/>
        <end position="199"/>
    </location>
</feature>
<dbReference type="EMBL" id="HBUF01319855">
    <property type="protein sequence ID" value="CAG6694768.1"/>
    <property type="molecule type" value="Transcribed_RNA"/>
</dbReference>
<evidence type="ECO:0000256" key="2">
    <source>
        <dbReference type="ARBA" id="ARBA00022692"/>
    </source>
</evidence>
<evidence type="ECO:0000256" key="4">
    <source>
        <dbReference type="ARBA" id="ARBA00022824"/>
    </source>
</evidence>
<dbReference type="GO" id="GO:0008654">
    <property type="term" value="P:phospholipid biosynthetic process"/>
    <property type="evidence" value="ECO:0007669"/>
    <property type="project" value="TreeGrafter"/>
</dbReference>
<dbReference type="AlphaFoldDB" id="A0A8D8LQ41"/>
<evidence type="ECO:0000256" key="7">
    <source>
        <dbReference type="ARBA" id="ARBA00023136"/>
    </source>
</evidence>
<keyword evidence="3" id="KW-0378">Hydrolase</keyword>
<feature type="region of interest" description="Disordered" evidence="8">
    <location>
        <begin position="1"/>
        <end position="34"/>
    </location>
</feature>
<dbReference type="PANTHER" id="PTHR23129:SF0">
    <property type="entry name" value="ACYL-COENZYME A DIPHOSPHATASE FITM2"/>
    <property type="match status" value="1"/>
</dbReference>
<evidence type="ECO:0000256" key="9">
    <source>
        <dbReference type="SAM" id="Phobius"/>
    </source>
</evidence>
<dbReference type="EMBL" id="HBUF01030901">
    <property type="protein sequence ID" value="CAG6614645.1"/>
    <property type="molecule type" value="Transcribed_RNA"/>
</dbReference>
<dbReference type="GO" id="GO:0010945">
    <property type="term" value="F:coenzyme A diphosphatase activity"/>
    <property type="evidence" value="ECO:0007669"/>
    <property type="project" value="InterPro"/>
</dbReference>
<dbReference type="EMBL" id="HBUF01547172">
    <property type="protein sequence ID" value="CAG6757448.1"/>
    <property type="molecule type" value="Transcribed_RNA"/>
</dbReference>
<feature type="region of interest" description="Disordered" evidence="8">
    <location>
        <begin position="326"/>
        <end position="352"/>
    </location>
</feature>
<dbReference type="InterPro" id="IPR019388">
    <property type="entry name" value="FIT"/>
</dbReference>
<dbReference type="GO" id="GO:0005789">
    <property type="term" value="C:endoplasmic reticulum membrane"/>
    <property type="evidence" value="ECO:0007669"/>
    <property type="project" value="UniProtKB-SubCell"/>
</dbReference>
<dbReference type="EMBL" id="HBUF01319856">
    <property type="protein sequence ID" value="CAG6694771.1"/>
    <property type="molecule type" value="Transcribed_RNA"/>
</dbReference>
<evidence type="ECO:0000256" key="5">
    <source>
        <dbReference type="ARBA" id="ARBA00022989"/>
    </source>
</evidence>
<dbReference type="EMBL" id="HBUF01319857">
    <property type="protein sequence ID" value="CAG6694774.1"/>
    <property type="molecule type" value="Transcribed_RNA"/>
</dbReference>
<keyword evidence="4" id="KW-0256">Endoplasmic reticulum</keyword>
<evidence type="ECO:0000256" key="6">
    <source>
        <dbReference type="ARBA" id="ARBA00023098"/>
    </source>
</evidence>
<organism evidence="10">
    <name type="scientific">Cacopsylla melanoneura</name>
    <dbReference type="NCBI Taxonomy" id="428564"/>
    <lineage>
        <taxon>Eukaryota</taxon>
        <taxon>Metazoa</taxon>
        <taxon>Ecdysozoa</taxon>
        <taxon>Arthropoda</taxon>
        <taxon>Hexapoda</taxon>
        <taxon>Insecta</taxon>
        <taxon>Pterygota</taxon>
        <taxon>Neoptera</taxon>
        <taxon>Paraneoptera</taxon>
        <taxon>Hemiptera</taxon>
        <taxon>Sternorrhyncha</taxon>
        <taxon>Psylloidea</taxon>
        <taxon>Psyllidae</taxon>
        <taxon>Psyllinae</taxon>
        <taxon>Cacopsylla</taxon>
    </lineage>
</organism>
<accession>A0A8D8LQ41</accession>
<dbReference type="EMBL" id="HBUF01547171">
    <property type="protein sequence ID" value="CAG6757447.1"/>
    <property type="molecule type" value="Transcribed_RNA"/>
</dbReference>